<evidence type="ECO:0000259" key="3">
    <source>
        <dbReference type="PROSITE" id="PS50887"/>
    </source>
</evidence>
<dbReference type="SUPFAM" id="SSF141868">
    <property type="entry name" value="EAL domain-like"/>
    <property type="match status" value="1"/>
</dbReference>
<feature type="domain" description="EAL" evidence="2">
    <location>
        <begin position="470"/>
        <end position="719"/>
    </location>
</feature>
<evidence type="ECO:0000256" key="1">
    <source>
        <dbReference type="SAM" id="Phobius"/>
    </source>
</evidence>
<dbReference type="RefSeq" id="WP_049857735.1">
    <property type="nucleotide sequence ID" value="NZ_JNGI01000152.1"/>
</dbReference>
<keyword evidence="1" id="KW-1133">Transmembrane helix</keyword>
<accession>A0A0L0GNE5</accession>
<evidence type="ECO:0000259" key="2">
    <source>
        <dbReference type="PROSITE" id="PS50883"/>
    </source>
</evidence>
<dbReference type="CDD" id="cd01949">
    <property type="entry name" value="GGDEF"/>
    <property type="match status" value="1"/>
</dbReference>
<dbReference type="SMART" id="SM00267">
    <property type="entry name" value="GGDEF"/>
    <property type="match status" value="1"/>
</dbReference>
<feature type="transmembrane region" description="Helical" evidence="1">
    <location>
        <begin position="16"/>
        <end position="37"/>
    </location>
</feature>
<dbReference type="InterPro" id="IPR001633">
    <property type="entry name" value="EAL_dom"/>
</dbReference>
<dbReference type="InterPro" id="IPR043128">
    <property type="entry name" value="Rev_trsase/Diguanyl_cyclase"/>
</dbReference>
<dbReference type="SMART" id="SM00052">
    <property type="entry name" value="EAL"/>
    <property type="match status" value="1"/>
</dbReference>
<dbReference type="Gene3D" id="3.20.20.450">
    <property type="entry name" value="EAL domain"/>
    <property type="match status" value="1"/>
</dbReference>
<dbReference type="PANTHER" id="PTHR44757:SF2">
    <property type="entry name" value="BIOFILM ARCHITECTURE MAINTENANCE PROTEIN MBAA"/>
    <property type="match status" value="1"/>
</dbReference>
<protein>
    <submittedName>
        <fullName evidence="4">Diguanylate cyclase</fullName>
    </submittedName>
</protein>
<dbReference type="Pfam" id="PF00990">
    <property type="entry name" value="GGDEF"/>
    <property type="match status" value="1"/>
</dbReference>
<keyword evidence="1" id="KW-0472">Membrane</keyword>
<keyword evidence="1" id="KW-0812">Transmembrane</keyword>
<comment type="caution">
    <text evidence="4">The sequence shown here is derived from an EMBL/GenBank/DDBJ whole genome shotgun (WGS) entry which is preliminary data.</text>
</comment>
<dbReference type="OrthoDB" id="9804951at2"/>
<dbReference type="SUPFAM" id="SSF55073">
    <property type="entry name" value="Nucleotide cyclase"/>
    <property type="match status" value="1"/>
</dbReference>
<feature type="transmembrane region" description="Helical" evidence="1">
    <location>
        <begin position="267"/>
        <end position="287"/>
    </location>
</feature>
<dbReference type="STRING" id="379893.GCA_001297775_04283"/>
<dbReference type="PATRIC" id="fig|379893.4.peg.939"/>
<dbReference type="InterPro" id="IPR035919">
    <property type="entry name" value="EAL_sf"/>
</dbReference>
<evidence type="ECO:0000313" key="5">
    <source>
        <dbReference type="Proteomes" id="UP000037393"/>
    </source>
</evidence>
<organism evidence="4 5">
    <name type="scientific">Trabulsiella odontotermitis</name>
    <dbReference type="NCBI Taxonomy" id="379893"/>
    <lineage>
        <taxon>Bacteria</taxon>
        <taxon>Pseudomonadati</taxon>
        <taxon>Pseudomonadota</taxon>
        <taxon>Gammaproteobacteria</taxon>
        <taxon>Enterobacterales</taxon>
        <taxon>Enterobacteriaceae</taxon>
        <taxon>Trabulsiella</taxon>
    </lineage>
</organism>
<gene>
    <name evidence="4" type="ORF">GM31_04605</name>
</gene>
<dbReference type="PROSITE" id="PS50883">
    <property type="entry name" value="EAL"/>
    <property type="match status" value="1"/>
</dbReference>
<dbReference type="NCBIfam" id="TIGR00254">
    <property type="entry name" value="GGDEF"/>
    <property type="match status" value="1"/>
</dbReference>
<dbReference type="AlphaFoldDB" id="A0A0L0GNE5"/>
<proteinExistence type="predicted"/>
<reference evidence="4 5" key="1">
    <citation type="journal article" date="2015" name="Appl. Environ. Microbiol.">
        <title>The Enterobacterium Trabulsiella odontotermitis Presents Novel Adaptations Related to Its Association with Fungus-Growing Termites.</title>
        <authorList>
            <person name="Sapountzis P."/>
            <person name="Gruntjes T."/>
            <person name="Otani S."/>
            <person name="Estevez J."/>
            <person name="da Costa R.R."/>
            <person name="Plunkett G.3rd."/>
            <person name="Perna N.T."/>
            <person name="Poulsen M."/>
        </authorList>
    </citation>
    <scope>NUCLEOTIDE SEQUENCE [LARGE SCALE GENOMIC DNA]</scope>
    <source>
        <strain evidence="4 5">12</strain>
    </source>
</reference>
<dbReference type="PROSITE" id="PS50887">
    <property type="entry name" value="GGDEF"/>
    <property type="match status" value="1"/>
</dbReference>
<dbReference type="CDD" id="cd01948">
    <property type="entry name" value="EAL"/>
    <property type="match status" value="1"/>
</dbReference>
<dbReference type="InterPro" id="IPR052155">
    <property type="entry name" value="Biofilm_reg_signaling"/>
</dbReference>
<dbReference type="Proteomes" id="UP000037393">
    <property type="component" value="Unassembled WGS sequence"/>
</dbReference>
<dbReference type="InterPro" id="IPR000160">
    <property type="entry name" value="GGDEF_dom"/>
</dbReference>
<sequence>MLNPLKWRNIPTARTLFVMIFMAGIGLVVSIVALLYLSLHLISSKTNEIDEHRTTLAIEGAIQTSVNRVLSLVIDNAIWDDAVRKIYPPTLDKAWLYETWGAGYKVNNLYDGTFVLDQNFKLLWGSFRSEPFTESSMRFLGDGFQSIIHKHADALKSGKNIYAGITKTDVGVAFVGIGLIRPMIGRLEVYDNTRRYLVITRHINAAILNELGNTFQINDLTMTADKTSSFSVPLHTVGGATVAWLSWQPRHPGAEAAQAASSDIRHIVLLAAGLITLFILFSSVGLFKLASNEKYARDIALTDWLSRLPNRRALIEKLEDAQNPSNNEIKTAVFIDLDGFKDVNDVHGHDVGDELIIRIAHTLQAIVPPGGMLARLGGDEFAMTLEGEHSEAQAATFAGQVLECLNAPIRLGERTIHIGASIGIASGSPEDCLRSELFRRADIAMYHSKITGKGRITHYDAELNSAREYHLMIENDIRLGLENDEFEVWYQPIVDARTQTMVIVEALVRWPRRPKGELKPDEFINIAETGGLIYSLGQFVLRRACQDLQPLDDLRLSVNISPAQFRDPGFEEKVAEVLADCRFPASRLQLEVTETYVLESPERARTAILNLKTLGTAVALDDFGTGYSSLGYLRRFSFDCVKIDKSLAGLVGDDEQASALVCGTIRVASALGMTVIAEGVETEKQLKLLRLAGCDLLQGFYFSEPMPIDSLLQLRQQRQC</sequence>
<evidence type="ECO:0000313" key="4">
    <source>
        <dbReference type="EMBL" id="KNC90389.1"/>
    </source>
</evidence>
<feature type="domain" description="GGDEF" evidence="3">
    <location>
        <begin position="328"/>
        <end position="461"/>
    </location>
</feature>
<keyword evidence="5" id="KW-1185">Reference proteome</keyword>
<dbReference type="Pfam" id="PF00563">
    <property type="entry name" value="EAL"/>
    <property type="match status" value="1"/>
</dbReference>
<dbReference type="InterPro" id="IPR029787">
    <property type="entry name" value="Nucleotide_cyclase"/>
</dbReference>
<name>A0A0L0GNE5_9ENTR</name>
<dbReference type="InterPro" id="IPR007892">
    <property type="entry name" value="CHASE4"/>
</dbReference>
<dbReference type="PANTHER" id="PTHR44757">
    <property type="entry name" value="DIGUANYLATE CYCLASE DGCP"/>
    <property type="match status" value="1"/>
</dbReference>
<dbReference type="Gene3D" id="3.30.70.270">
    <property type="match status" value="1"/>
</dbReference>
<dbReference type="EMBL" id="JNGI01000152">
    <property type="protein sequence ID" value="KNC90389.1"/>
    <property type="molecule type" value="Genomic_DNA"/>
</dbReference>
<dbReference type="Pfam" id="PF05228">
    <property type="entry name" value="CHASE4"/>
    <property type="match status" value="1"/>
</dbReference>